<evidence type="ECO:0000256" key="4">
    <source>
        <dbReference type="ARBA" id="ARBA00023136"/>
    </source>
</evidence>
<evidence type="ECO:0000256" key="3">
    <source>
        <dbReference type="ARBA" id="ARBA00022989"/>
    </source>
</evidence>
<feature type="transmembrane region" description="Helical" evidence="6">
    <location>
        <begin position="110"/>
        <end position="133"/>
    </location>
</feature>
<feature type="transmembrane region" description="Helical" evidence="6">
    <location>
        <begin position="26"/>
        <end position="47"/>
    </location>
</feature>
<feature type="transmembrane region" description="Helical" evidence="6">
    <location>
        <begin position="233"/>
        <end position="252"/>
    </location>
</feature>
<dbReference type="GO" id="GO:0005886">
    <property type="term" value="C:plasma membrane"/>
    <property type="evidence" value="ECO:0007669"/>
    <property type="project" value="TreeGrafter"/>
</dbReference>
<organism evidence="7 8">
    <name type="scientific">Flavimobilis marinus</name>
    <dbReference type="NCBI Taxonomy" id="285351"/>
    <lineage>
        <taxon>Bacteria</taxon>
        <taxon>Bacillati</taxon>
        <taxon>Actinomycetota</taxon>
        <taxon>Actinomycetes</taxon>
        <taxon>Micrococcales</taxon>
        <taxon>Jonesiaceae</taxon>
        <taxon>Flavimobilis</taxon>
    </lineage>
</organism>
<evidence type="ECO:0000256" key="5">
    <source>
        <dbReference type="ARBA" id="ARBA00049660"/>
    </source>
</evidence>
<dbReference type="RefSeq" id="WP_093378245.1">
    <property type="nucleotide sequence ID" value="NZ_BNAN01000003.1"/>
</dbReference>
<dbReference type="EMBL" id="FONZ01000003">
    <property type="protein sequence ID" value="SFF22720.1"/>
    <property type="molecule type" value="Genomic_DNA"/>
</dbReference>
<feature type="transmembrane region" description="Helical" evidence="6">
    <location>
        <begin position="158"/>
        <end position="177"/>
    </location>
</feature>
<evidence type="ECO:0000256" key="2">
    <source>
        <dbReference type="ARBA" id="ARBA00022692"/>
    </source>
</evidence>
<evidence type="ECO:0000256" key="1">
    <source>
        <dbReference type="ARBA" id="ARBA00004141"/>
    </source>
</evidence>
<dbReference type="STRING" id="285351.SAMN04488035_2087"/>
<keyword evidence="8" id="KW-1185">Reference proteome</keyword>
<keyword evidence="4 6" id="KW-0472">Membrane</keyword>
<dbReference type="InterPro" id="IPR023271">
    <property type="entry name" value="Aquaporin-like"/>
</dbReference>
<gene>
    <name evidence="7" type="ORF">SAMN04488035_2087</name>
</gene>
<dbReference type="Pfam" id="PF01226">
    <property type="entry name" value="Form_Nir_trans"/>
    <property type="match status" value="1"/>
</dbReference>
<evidence type="ECO:0000313" key="8">
    <source>
        <dbReference type="Proteomes" id="UP000198520"/>
    </source>
</evidence>
<name>A0A1I2GZY4_9MICO</name>
<proteinExistence type="inferred from homology"/>
<dbReference type="OrthoDB" id="9786493at2"/>
<comment type="similarity">
    <text evidence="5">Belongs to the FNT transporter (TC 1.A.16) family.</text>
</comment>
<evidence type="ECO:0000313" key="7">
    <source>
        <dbReference type="EMBL" id="SFF22720.1"/>
    </source>
</evidence>
<feature type="transmembrane region" description="Helical" evidence="6">
    <location>
        <begin position="67"/>
        <end position="89"/>
    </location>
</feature>
<dbReference type="InterPro" id="IPR024002">
    <property type="entry name" value="For/NO2_transpt_CS"/>
</dbReference>
<evidence type="ECO:0000256" key="6">
    <source>
        <dbReference type="SAM" id="Phobius"/>
    </source>
</evidence>
<dbReference type="PANTHER" id="PTHR30520:SF8">
    <property type="entry name" value="NITRITE TRANSPORTER NIRC"/>
    <property type="match status" value="1"/>
</dbReference>
<protein>
    <submittedName>
        <fullName evidence="7">Nitrite transporter NirC</fullName>
    </submittedName>
</protein>
<reference evidence="8" key="1">
    <citation type="submission" date="2016-10" db="EMBL/GenBank/DDBJ databases">
        <authorList>
            <person name="Varghese N."/>
            <person name="Submissions S."/>
        </authorList>
    </citation>
    <scope>NUCLEOTIDE SEQUENCE [LARGE SCALE GENOMIC DNA]</scope>
    <source>
        <strain evidence="8">DSM 19083</strain>
    </source>
</reference>
<dbReference type="GO" id="GO:0015499">
    <property type="term" value="F:formate transmembrane transporter activity"/>
    <property type="evidence" value="ECO:0007669"/>
    <property type="project" value="TreeGrafter"/>
</dbReference>
<dbReference type="Proteomes" id="UP000198520">
    <property type="component" value="Unassembled WGS sequence"/>
</dbReference>
<keyword evidence="2 6" id="KW-0812">Transmembrane</keyword>
<dbReference type="PROSITE" id="PS01006">
    <property type="entry name" value="FORMATE_NITRITE_TP_2"/>
    <property type="match status" value="1"/>
</dbReference>
<comment type="subcellular location">
    <subcellularLocation>
        <location evidence="1">Membrane</location>
        <topology evidence="1">Multi-pass membrane protein</topology>
    </subcellularLocation>
</comment>
<sequence length="272" mass="28414">MLSIDETMTRQAETAATKVAFTRRPLAYAVQAMLAGSYIGVAVVLMMSAAGPFRAEGSPAAPLVSGLVFGVALTLVFTAGGELVTSNMMTLTQGAFRRLITWGAAGRTMAFGFFANMAGAFVFAAMVHFTGLLERGKPAGDMLAGVLAAKGHESIPELFWRGVLCNMLVCLAIWSTVRLTSEGAKLFTIFWCLLAFITSGFEHVVANMTSFGIGLFSGMPETSWADFARNMTTVGLGNLVGGAVVVGLAYAVSASRMSPVVAAAVKETVPAA</sequence>
<accession>A0A1I2GZY4</accession>
<dbReference type="AlphaFoldDB" id="A0A1I2GZY4"/>
<dbReference type="PANTHER" id="PTHR30520">
    <property type="entry name" value="FORMATE TRANSPORTER-RELATED"/>
    <property type="match status" value="1"/>
</dbReference>
<feature type="transmembrane region" description="Helical" evidence="6">
    <location>
        <begin position="189"/>
        <end position="213"/>
    </location>
</feature>
<dbReference type="InterPro" id="IPR000292">
    <property type="entry name" value="For/NO2_transpt"/>
</dbReference>
<dbReference type="Gene3D" id="1.20.1080.10">
    <property type="entry name" value="Glycerol uptake facilitator protein"/>
    <property type="match status" value="1"/>
</dbReference>
<keyword evidence="3 6" id="KW-1133">Transmembrane helix</keyword>